<accession>A0A515EQ57</accession>
<organism evidence="2 3">
    <name type="scientific">Rhodoferax aquaticus</name>
    <dbReference type="NCBI Taxonomy" id="2527691"/>
    <lineage>
        <taxon>Bacteria</taxon>
        <taxon>Pseudomonadati</taxon>
        <taxon>Pseudomonadota</taxon>
        <taxon>Betaproteobacteria</taxon>
        <taxon>Burkholderiales</taxon>
        <taxon>Comamonadaceae</taxon>
        <taxon>Rhodoferax</taxon>
    </lineage>
</organism>
<reference evidence="3" key="1">
    <citation type="submission" date="2019-02" db="EMBL/GenBank/DDBJ databases">
        <title>Complete genome sequence of Rhodoferax sp. Gr-4.</title>
        <authorList>
            <person name="Jin L."/>
        </authorList>
    </citation>
    <scope>NUCLEOTIDE SEQUENCE [LARGE SCALE GENOMIC DNA]</scope>
    <source>
        <strain evidence="3">Gr-4</strain>
    </source>
</reference>
<feature type="transmembrane region" description="Helical" evidence="1">
    <location>
        <begin position="109"/>
        <end position="127"/>
    </location>
</feature>
<keyword evidence="1" id="KW-1133">Transmembrane helix</keyword>
<feature type="transmembrane region" description="Helical" evidence="1">
    <location>
        <begin position="7"/>
        <end position="27"/>
    </location>
</feature>
<evidence type="ECO:0000313" key="2">
    <source>
        <dbReference type="EMBL" id="QDL54803.1"/>
    </source>
</evidence>
<feature type="transmembrane region" description="Helical" evidence="1">
    <location>
        <begin position="78"/>
        <end position="97"/>
    </location>
</feature>
<proteinExistence type="predicted"/>
<dbReference type="RefSeq" id="WP_142811962.1">
    <property type="nucleotide sequence ID" value="NZ_CP036282.1"/>
</dbReference>
<dbReference type="Proteomes" id="UP000317365">
    <property type="component" value="Chromosome"/>
</dbReference>
<evidence type="ECO:0000256" key="1">
    <source>
        <dbReference type="SAM" id="Phobius"/>
    </source>
</evidence>
<name>A0A515EQ57_9BURK</name>
<sequence length="166" mass="18781">MTRALKFLMFIYFVVLLTTGVFMVLIVNADDASPPWITLLVRNHGIVFVWHLACWMIMGMFSNYYWDLFNMGKGLESVQVGRIMLPLLVSPIVFYPTYNLWLSSSSQSYILFEVIAFQGGFFWQALFTKAKPLEAATSIPWSVNNRANAKPTAVVNVPASGQELGR</sequence>
<keyword evidence="3" id="KW-1185">Reference proteome</keyword>
<keyword evidence="1" id="KW-0472">Membrane</keyword>
<feature type="transmembrane region" description="Helical" evidence="1">
    <location>
        <begin position="47"/>
        <end position="66"/>
    </location>
</feature>
<reference evidence="3" key="2">
    <citation type="journal article" date="2020" name="Int. J. Syst. Evol. Microbiol.">
        <title>Genomic insights into a novel species Rhodoferax aquaticus sp. nov., isolated from freshwater.</title>
        <authorList>
            <person name="Li T."/>
            <person name="Zhuo Y."/>
            <person name="Jin C.Z."/>
            <person name="Wu X."/>
            <person name="Ko S.R."/>
            <person name="Jin F.J."/>
            <person name="Ahn C.Y."/>
            <person name="Oh H.M."/>
            <person name="Lee H.G."/>
            <person name="Jin L."/>
        </authorList>
    </citation>
    <scope>NUCLEOTIDE SEQUENCE [LARGE SCALE GENOMIC DNA]</scope>
    <source>
        <strain evidence="3">Gr-4</strain>
    </source>
</reference>
<protein>
    <submittedName>
        <fullName evidence="2">Uncharacterized protein</fullName>
    </submittedName>
</protein>
<dbReference type="KEGG" id="rhg:EXZ61_11820"/>
<dbReference type="AlphaFoldDB" id="A0A515EQ57"/>
<gene>
    <name evidence="2" type="ORF">EXZ61_11820</name>
</gene>
<evidence type="ECO:0000313" key="3">
    <source>
        <dbReference type="Proteomes" id="UP000317365"/>
    </source>
</evidence>
<keyword evidence="1" id="KW-0812">Transmembrane</keyword>
<dbReference type="EMBL" id="CP036282">
    <property type="protein sequence ID" value="QDL54803.1"/>
    <property type="molecule type" value="Genomic_DNA"/>
</dbReference>